<dbReference type="InterPro" id="IPR036513">
    <property type="entry name" value="STAS_dom_sf"/>
</dbReference>
<reference evidence="1 2" key="1">
    <citation type="submission" date="2023-09" db="EMBL/GenBank/DDBJ databases">
        <authorList>
            <person name="Rey-Velasco X."/>
        </authorList>
    </citation>
    <scope>NUCLEOTIDE SEQUENCE [LARGE SCALE GENOMIC DNA]</scope>
    <source>
        <strain evidence="1 2">F390</strain>
    </source>
</reference>
<comment type="caution">
    <text evidence="1">The sequence shown here is derived from an EMBL/GenBank/DDBJ whole genome shotgun (WGS) entry which is preliminary data.</text>
</comment>
<dbReference type="Proteomes" id="UP001259803">
    <property type="component" value="Unassembled WGS sequence"/>
</dbReference>
<dbReference type="Gene3D" id="3.40.50.10600">
    <property type="entry name" value="SpoIIaa-like domains"/>
    <property type="match status" value="1"/>
</dbReference>
<name>A0ABU2ZLX4_9SPHN</name>
<gene>
    <name evidence="1" type="ORF">RM533_09575</name>
</gene>
<dbReference type="Pfam" id="PF11964">
    <property type="entry name" value="SpoIIAA-like"/>
    <property type="match status" value="1"/>
</dbReference>
<sequence length="123" mass="14195">MLKIDEENGLVRIFAGGDLDSFDYDRFVPQFERIADRELGTVPMLIELAPDFSGWDLGAIWRDLKFDMKHKDSFGRIAVIGDSKWEEWGTKLSDPLFRAEMRFFTRSERDVAESWAREGGLAS</sequence>
<dbReference type="EMBL" id="JAVRHS010000007">
    <property type="protein sequence ID" value="MDT0576437.1"/>
    <property type="molecule type" value="Genomic_DNA"/>
</dbReference>
<evidence type="ECO:0000313" key="2">
    <source>
        <dbReference type="Proteomes" id="UP001259803"/>
    </source>
</evidence>
<dbReference type="RefSeq" id="WP_311341015.1">
    <property type="nucleotide sequence ID" value="NZ_JAVRHS010000007.1"/>
</dbReference>
<keyword evidence="2" id="KW-1185">Reference proteome</keyword>
<dbReference type="InterPro" id="IPR038396">
    <property type="entry name" value="SpoIIAA-like_sf"/>
</dbReference>
<dbReference type="SUPFAM" id="SSF52091">
    <property type="entry name" value="SpoIIaa-like"/>
    <property type="match status" value="1"/>
</dbReference>
<accession>A0ABU2ZLX4</accession>
<dbReference type="InterPro" id="IPR021866">
    <property type="entry name" value="SpoIIAA-like"/>
</dbReference>
<protein>
    <submittedName>
        <fullName evidence="1">STAS/SEC14 domain-containing protein</fullName>
    </submittedName>
</protein>
<proteinExistence type="predicted"/>
<evidence type="ECO:0000313" key="1">
    <source>
        <dbReference type="EMBL" id="MDT0576437.1"/>
    </source>
</evidence>
<organism evidence="1 2">
    <name type="scientific">Croceicoccus esteveae</name>
    <dbReference type="NCBI Taxonomy" id="3075597"/>
    <lineage>
        <taxon>Bacteria</taxon>
        <taxon>Pseudomonadati</taxon>
        <taxon>Pseudomonadota</taxon>
        <taxon>Alphaproteobacteria</taxon>
        <taxon>Sphingomonadales</taxon>
        <taxon>Erythrobacteraceae</taxon>
        <taxon>Croceicoccus</taxon>
    </lineage>
</organism>